<dbReference type="InterPro" id="IPR045929">
    <property type="entry name" value="DUF6348"/>
</dbReference>
<evidence type="ECO:0000313" key="2">
    <source>
        <dbReference type="Proteomes" id="UP000182192"/>
    </source>
</evidence>
<protein>
    <submittedName>
        <fullName evidence="1">Uncharacterized protein</fullName>
    </submittedName>
</protein>
<proteinExistence type="predicted"/>
<dbReference type="RefSeq" id="WP_074960752.1">
    <property type="nucleotide sequence ID" value="NZ_FOKQ01000008.1"/>
</dbReference>
<dbReference type="AlphaFoldDB" id="A0A1I1H4V9"/>
<organism evidence="1 2">
    <name type="scientific">Ruminococcus albus</name>
    <dbReference type="NCBI Taxonomy" id="1264"/>
    <lineage>
        <taxon>Bacteria</taxon>
        <taxon>Bacillati</taxon>
        <taxon>Bacillota</taxon>
        <taxon>Clostridia</taxon>
        <taxon>Eubacteriales</taxon>
        <taxon>Oscillospiraceae</taxon>
        <taxon>Ruminococcus</taxon>
    </lineage>
</organism>
<accession>A0A1I1H4V9</accession>
<dbReference type="OrthoDB" id="1816523at2"/>
<evidence type="ECO:0000313" key="1">
    <source>
        <dbReference type="EMBL" id="SFC19199.1"/>
    </source>
</evidence>
<dbReference type="Proteomes" id="UP000182192">
    <property type="component" value="Unassembled WGS sequence"/>
</dbReference>
<gene>
    <name evidence="1" type="ORF">SAMN02910406_01324</name>
</gene>
<reference evidence="1 2" key="1">
    <citation type="submission" date="2016-10" db="EMBL/GenBank/DDBJ databases">
        <authorList>
            <person name="de Groot N.N."/>
        </authorList>
    </citation>
    <scope>NUCLEOTIDE SEQUENCE [LARGE SCALE GENOMIC DNA]</scope>
    <source>
        <strain evidence="1 2">AR67</strain>
    </source>
</reference>
<dbReference type="EMBL" id="FOKQ01000008">
    <property type="protein sequence ID" value="SFC19199.1"/>
    <property type="molecule type" value="Genomic_DNA"/>
</dbReference>
<name>A0A1I1H4V9_RUMAL</name>
<sequence>MGLFNRFKPTQSDEMRVLERLAGKNKKGIINYKDNSIYFEEYKLKIFLSHCGTENIGDRYSATLFFRIDNEDLEEPIYEPSVALGTSKEEALDRAVDQFVSVMLSVVLSFQCDDMSTMKNRFDGREHIYKYPCSLPVTCQGNGKSRSKAPLDIVKDELQIYLGARKYTWVKLFVGRTGSEVSCEARVNGLIVPELSDKLKEYAEQDEDKTVILMEKQCILFVQDDKTFRKLRYKPEKVKEYALRAIPVIANIHDDKSWDEGFKKINSFTHDYLLTQELINFIPEIVALSCFSYIKHTSDITLNIDDKETIDLKKHQLTAWCSCEVAVEEMLSSGKVDDKFLGAVMDYCSSYYNLMCDLFSKYTVDQIKGGNICFRSLTCPFPLEYKDKIY</sequence>
<dbReference type="Pfam" id="PF19875">
    <property type="entry name" value="DUF6348"/>
    <property type="match status" value="1"/>
</dbReference>